<dbReference type="SUPFAM" id="SSF51735">
    <property type="entry name" value="NAD(P)-binding Rossmann-fold domains"/>
    <property type="match status" value="1"/>
</dbReference>
<dbReference type="Pfam" id="PF01408">
    <property type="entry name" value="GFO_IDH_MocA"/>
    <property type="match status" value="1"/>
</dbReference>
<accession>A0A419F4Y2</accession>
<name>A0A419F4Y2_9BACT</name>
<protein>
    <submittedName>
        <fullName evidence="2">Gfo/Idh/MocA family oxidoreductase</fullName>
    </submittedName>
</protein>
<dbReference type="Gene3D" id="3.30.360.10">
    <property type="entry name" value="Dihydrodipicolinate Reductase, domain 2"/>
    <property type="match status" value="1"/>
</dbReference>
<dbReference type="InterPro" id="IPR051450">
    <property type="entry name" value="Gfo/Idh/MocA_Oxidoreductases"/>
</dbReference>
<dbReference type="AlphaFoldDB" id="A0A419F4Y2"/>
<dbReference type="InterPro" id="IPR000683">
    <property type="entry name" value="Gfo/Idh/MocA-like_OxRdtase_N"/>
</dbReference>
<dbReference type="EMBL" id="QZKI01000026">
    <property type="protein sequence ID" value="RJP73518.1"/>
    <property type="molecule type" value="Genomic_DNA"/>
</dbReference>
<evidence type="ECO:0000313" key="2">
    <source>
        <dbReference type="EMBL" id="RJP73518.1"/>
    </source>
</evidence>
<gene>
    <name evidence="2" type="ORF">C4532_04190</name>
</gene>
<sequence length="369" mass="40465">MKKQLRVGFVGCGEATQALHTPALNSLASLYRIAACTDASAEVMAQVASRTGARPIERPLDLINDPDVDVVLIATPDMYHSDYALAACTAKKKAVLVEKPMTLNPRMAREIARASDETGVPVLVGYVHVYDPAVRRAAELWGETGFFNYGQFRCFLGPNEKYTADDILQTIRPAMADRWPGLINQLSLAAVSTELLGTGVEVKYVVGHALLRGLVIHDIPVMRRLLGEPVKVDYASIRAMGPPMSEVGMAIDVMFDYGQGRVLLQAEFEKMKVTDWGFQLRRDDLHLHVQYPPTFAAAAPSTCKAIYEKNGMTVEEIHGGRYETGFRCEWKHIYDVVTAGVAPIASAQDAVKDLELVDEIITVAVKSGN</sequence>
<dbReference type="PANTHER" id="PTHR43377:SF1">
    <property type="entry name" value="BILIVERDIN REDUCTASE A"/>
    <property type="match status" value="1"/>
</dbReference>
<dbReference type="Gene3D" id="3.40.50.720">
    <property type="entry name" value="NAD(P)-binding Rossmann-like Domain"/>
    <property type="match status" value="1"/>
</dbReference>
<feature type="domain" description="Gfo/Idh/MocA-like oxidoreductase N-terminal" evidence="1">
    <location>
        <begin position="5"/>
        <end position="126"/>
    </location>
</feature>
<comment type="caution">
    <text evidence="2">The sequence shown here is derived from an EMBL/GenBank/DDBJ whole genome shotgun (WGS) entry which is preliminary data.</text>
</comment>
<evidence type="ECO:0000313" key="3">
    <source>
        <dbReference type="Proteomes" id="UP000285961"/>
    </source>
</evidence>
<dbReference type="InterPro" id="IPR036291">
    <property type="entry name" value="NAD(P)-bd_dom_sf"/>
</dbReference>
<reference evidence="2 3" key="1">
    <citation type="journal article" date="2017" name="ISME J.">
        <title>Energy and carbon metabolisms in a deep terrestrial subsurface fluid microbial community.</title>
        <authorList>
            <person name="Momper L."/>
            <person name="Jungbluth S.P."/>
            <person name="Lee M.D."/>
            <person name="Amend J.P."/>
        </authorList>
    </citation>
    <scope>NUCLEOTIDE SEQUENCE [LARGE SCALE GENOMIC DNA]</scope>
    <source>
        <strain evidence="2">SURF_17</strain>
    </source>
</reference>
<dbReference type="PANTHER" id="PTHR43377">
    <property type="entry name" value="BILIVERDIN REDUCTASE A"/>
    <property type="match status" value="1"/>
</dbReference>
<dbReference type="Proteomes" id="UP000285961">
    <property type="component" value="Unassembled WGS sequence"/>
</dbReference>
<dbReference type="GO" id="GO:0000166">
    <property type="term" value="F:nucleotide binding"/>
    <property type="evidence" value="ECO:0007669"/>
    <property type="project" value="InterPro"/>
</dbReference>
<organism evidence="2 3">
    <name type="scientific">Candidatus Abyssobacteria bacterium SURF_17</name>
    <dbReference type="NCBI Taxonomy" id="2093361"/>
    <lineage>
        <taxon>Bacteria</taxon>
        <taxon>Pseudomonadati</taxon>
        <taxon>Candidatus Hydrogenedentota</taxon>
        <taxon>Candidatus Abyssobacteria</taxon>
    </lineage>
</organism>
<proteinExistence type="predicted"/>
<evidence type="ECO:0000259" key="1">
    <source>
        <dbReference type="Pfam" id="PF01408"/>
    </source>
</evidence>